<protein>
    <recommendedName>
        <fullName evidence="1">CCHC-type domain-containing protein</fullName>
    </recommendedName>
</protein>
<dbReference type="Gene3D" id="4.10.60.10">
    <property type="entry name" value="Zinc finger, CCHC-type"/>
    <property type="match status" value="1"/>
</dbReference>
<dbReference type="SMART" id="SM00343">
    <property type="entry name" value="ZnF_C2HC"/>
    <property type="match status" value="5"/>
</dbReference>
<feature type="domain" description="CCHC-type" evidence="1">
    <location>
        <begin position="221"/>
        <end position="236"/>
    </location>
</feature>
<evidence type="ECO:0000313" key="2">
    <source>
        <dbReference type="EMBL" id="KAL0120548.1"/>
    </source>
</evidence>
<comment type="caution">
    <text evidence="2">The sequence shown here is derived from an EMBL/GenBank/DDBJ whole genome shotgun (WGS) entry which is preliminary data.</text>
</comment>
<name>A0AAW2FYS9_9HYME</name>
<feature type="domain" description="CCHC-type" evidence="1">
    <location>
        <begin position="280"/>
        <end position="296"/>
    </location>
</feature>
<organism evidence="2 3">
    <name type="scientific">Cardiocondyla obscurior</name>
    <dbReference type="NCBI Taxonomy" id="286306"/>
    <lineage>
        <taxon>Eukaryota</taxon>
        <taxon>Metazoa</taxon>
        <taxon>Ecdysozoa</taxon>
        <taxon>Arthropoda</taxon>
        <taxon>Hexapoda</taxon>
        <taxon>Insecta</taxon>
        <taxon>Pterygota</taxon>
        <taxon>Neoptera</taxon>
        <taxon>Endopterygota</taxon>
        <taxon>Hymenoptera</taxon>
        <taxon>Apocrita</taxon>
        <taxon>Aculeata</taxon>
        <taxon>Formicoidea</taxon>
        <taxon>Formicidae</taxon>
        <taxon>Myrmicinae</taxon>
        <taxon>Cardiocondyla</taxon>
    </lineage>
</organism>
<accession>A0AAW2FYS9</accession>
<evidence type="ECO:0000259" key="1">
    <source>
        <dbReference type="SMART" id="SM00343"/>
    </source>
</evidence>
<feature type="domain" description="CCHC-type" evidence="1">
    <location>
        <begin position="240"/>
        <end position="256"/>
    </location>
</feature>
<sequence length="297" mass="33905">MQSYPPLTIAGSSTGRNWCAWKQSFLSFLQKEDDKELYKDQWTVIFLMLVGSLGEEAYKNLSANAQNTRDLETLFRELDIYFIFGSEKKQNSEDIETYIDRLMFLAIGSNHSDPVNIVKHKVVEDIKNCAFAKKAIPSTSQVTDVMSYLHSLDFCQIKLFWERCENEQKQFLFSTQSAEMVCVRCGTFHGRNRCPAHGVQCNNCKGHNHFTANCKVKYISNCIKCGTHHVQSRCPAFGKQCEKCGKLNHYSRLCQIPIVKNCTRCGMDHAISMCPAQGCVCSKCKKPNHFKEKCLTK</sequence>
<gene>
    <name evidence="2" type="ORF">PUN28_008334</name>
</gene>
<dbReference type="InterPro" id="IPR001878">
    <property type="entry name" value="Znf_CCHC"/>
</dbReference>
<dbReference type="GO" id="GO:0008270">
    <property type="term" value="F:zinc ion binding"/>
    <property type="evidence" value="ECO:0007669"/>
    <property type="project" value="InterPro"/>
</dbReference>
<dbReference type="EMBL" id="JADYXP020000007">
    <property type="protein sequence ID" value="KAL0120548.1"/>
    <property type="molecule type" value="Genomic_DNA"/>
</dbReference>
<feature type="domain" description="CCHC-type" evidence="1">
    <location>
        <begin position="200"/>
        <end position="216"/>
    </location>
</feature>
<dbReference type="GO" id="GO:0003676">
    <property type="term" value="F:nucleic acid binding"/>
    <property type="evidence" value="ECO:0007669"/>
    <property type="project" value="InterPro"/>
</dbReference>
<proteinExistence type="predicted"/>
<evidence type="ECO:0000313" key="3">
    <source>
        <dbReference type="Proteomes" id="UP001430953"/>
    </source>
</evidence>
<dbReference type="AlphaFoldDB" id="A0AAW2FYS9"/>
<reference evidence="2 3" key="1">
    <citation type="submission" date="2023-03" db="EMBL/GenBank/DDBJ databases">
        <title>High recombination rates correlate with genetic variation in Cardiocondyla obscurior ants.</title>
        <authorList>
            <person name="Errbii M."/>
        </authorList>
    </citation>
    <scope>NUCLEOTIDE SEQUENCE [LARGE SCALE GENOMIC DNA]</scope>
    <source>
        <strain evidence="2">Alpha-2009</strain>
        <tissue evidence="2">Whole body</tissue>
    </source>
</reference>
<dbReference type="Proteomes" id="UP001430953">
    <property type="component" value="Unassembled WGS sequence"/>
</dbReference>
<feature type="domain" description="CCHC-type" evidence="1">
    <location>
        <begin position="261"/>
        <end position="276"/>
    </location>
</feature>
<keyword evidence="3" id="KW-1185">Reference proteome</keyword>